<evidence type="ECO:0000256" key="6">
    <source>
        <dbReference type="ARBA" id="ARBA00023170"/>
    </source>
</evidence>
<evidence type="ECO:0000256" key="7">
    <source>
        <dbReference type="ARBA" id="ARBA00023224"/>
    </source>
</evidence>
<evidence type="ECO:0000256" key="8">
    <source>
        <dbReference type="SAM" id="Phobius"/>
    </source>
</evidence>
<dbReference type="PRINTS" id="PR00237">
    <property type="entry name" value="GPCRRHODOPSN"/>
</dbReference>
<comment type="subcellular location">
    <subcellularLocation>
        <location evidence="1">Membrane</location>
        <topology evidence="1">Multi-pass membrane protein</topology>
    </subcellularLocation>
</comment>
<dbReference type="AlphaFoldDB" id="A0A1X7SWT9"/>
<feature type="transmembrane region" description="Helical" evidence="8">
    <location>
        <begin position="267"/>
        <end position="285"/>
    </location>
</feature>
<dbReference type="OrthoDB" id="9445642at2759"/>
<keyword evidence="3 8" id="KW-1133">Transmembrane helix</keyword>
<evidence type="ECO:0000256" key="1">
    <source>
        <dbReference type="ARBA" id="ARBA00004141"/>
    </source>
</evidence>
<evidence type="ECO:0000256" key="4">
    <source>
        <dbReference type="ARBA" id="ARBA00023040"/>
    </source>
</evidence>
<feature type="transmembrane region" description="Helical" evidence="8">
    <location>
        <begin position="183"/>
        <end position="210"/>
    </location>
</feature>
<dbReference type="FunCoup" id="A0A1X7SWT9">
    <property type="interactions" value="206"/>
</dbReference>
<feature type="transmembrane region" description="Helical" evidence="8">
    <location>
        <begin position="57"/>
        <end position="80"/>
    </location>
</feature>
<dbReference type="GO" id="GO:0016020">
    <property type="term" value="C:membrane"/>
    <property type="evidence" value="ECO:0007669"/>
    <property type="project" value="UniProtKB-SubCell"/>
</dbReference>
<proteinExistence type="predicted"/>
<dbReference type="Gene3D" id="1.20.1070.10">
    <property type="entry name" value="Rhodopsin 7-helix transmembrane proteins"/>
    <property type="match status" value="1"/>
</dbReference>
<name>A0A1X7SWT9_AMPQE</name>
<dbReference type="InterPro" id="IPR017452">
    <property type="entry name" value="GPCR_Rhodpsn_7TM"/>
</dbReference>
<keyword evidence="2 8" id="KW-0812">Transmembrane</keyword>
<keyword evidence="6" id="KW-0675">Receptor</keyword>
<dbReference type="InterPro" id="IPR000276">
    <property type="entry name" value="GPCR_Rhodpsn"/>
</dbReference>
<protein>
    <recommendedName>
        <fullName evidence="9">G-protein coupled receptors family 1 profile domain-containing protein</fullName>
    </recommendedName>
</protein>
<feature type="transmembrane region" description="Helical" evidence="8">
    <location>
        <begin position="20"/>
        <end position="45"/>
    </location>
</feature>
<feature type="transmembrane region" description="Helical" evidence="8">
    <location>
        <begin position="234"/>
        <end position="261"/>
    </location>
</feature>
<dbReference type="InterPro" id="IPR050125">
    <property type="entry name" value="GPCR_opsins"/>
</dbReference>
<keyword evidence="7" id="KW-0807">Transducer</keyword>
<accession>A0A1X7SWT9</accession>
<sequence length="319" mass="35839">MDIMSFNSTDFVLTGDINSPTYAAVLGIEGVIGIIVNVAVLLMTLYQRKSWNQSSTIFFTSLLLSNLIIALWYLISSIAVGAEEWIFGNTFEEKNATCMLVAYIIWYGIMDISATLAAISFDRFLFIVKPYLHKRFMRPRVALILITGVWLLCSLINTIPFYSTGGYRYFPHSGICSFLNRTSAYFVVLIVVYAIIYSIIAFTSIWTFLFTRSFIKRQGRSVDRGVYQSKNKRLFGIFGSMLLFYIIALLPSCIIIFSVFFDLPDGLYAFSICTYGLVAIINPLIQSYFRPEVKATLVLIASKIGLKSNKIGTSQATAG</sequence>
<evidence type="ECO:0000256" key="5">
    <source>
        <dbReference type="ARBA" id="ARBA00023136"/>
    </source>
</evidence>
<dbReference type="OMA" id="SCNARQS"/>
<dbReference type="InParanoid" id="A0A1X7SWT9"/>
<feature type="transmembrane region" description="Helical" evidence="8">
    <location>
        <begin position="100"/>
        <end position="121"/>
    </location>
</feature>
<evidence type="ECO:0000256" key="2">
    <source>
        <dbReference type="ARBA" id="ARBA00022692"/>
    </source>
</evidence>
<evidence type="ECO:0000259" key="9">
    <source>
        <dbReference type="PROSITE" id="PS50262"/>
    </source>
</evidence>
<organism evidence="10">
    <name type="scientific">Amphimedon queenslandica</name>
    <name type="common">Sponge</name>
    <dbReference type="NCBI Taxonomy" id="400682"/>
    <lineage>
        <taxon>Eukaryota</taxon>
        <taxon>Metazoa</taxon>
        <taxon>Porifera</taxon>
        <taxon>Demospongiae</taxon>
        <taxon>Heteroscleromorpha</taxon>
        <taxon>Haplosclerida</taxon>
        <taxon>Niphatidae</taxon>
        <taxon>Amphimedon</taxon>
    </lineage>
</organism>
<evidence type="ECO:0000256" key="3">
    <source>
        <dbReference type="ARBA" id="ARBA00022989"/>
    </source>
</evidence>
<feature type="transmembrane region" description="Helical" evidence="8">
    <location>
        <begin position="141"/>
        <end position="163"/>
    </location>
</feature>
<dbReference type="PROSITE" id="PS50262">
    <property type="entry name" value="G_PROTEIN_RECEP_F1_2"/>
    <property type="match status" value="1"/>
</dbReference>
<feature type="domain" description="G-protein coupled receptors family 1 profile" evidence="9">
    <location>
        <begin position="36"/>
        <end position="286"/>
    </location>
</feature>
<dbReference type="Pfam" id="PF00001">
    <property type="entry name" value="7tm_1"/>
    <property type="match status" value="1"/>
</dbReference>
<keyword evidence="5 8" id="KW-0472">Membrane</keyword>
<reference evidence="10" key="1">
    <citation type="submission" date="2017-05" db="UniProtKB">
        <authorList>
            <consortium name="EnsemblMetazoa"/>
        </authorList>
    </citation>
    <scope>IDENTIFICATION</scope>
</reference>
<dbReference type="GO" id="GO:0004930">
    <property type="term" value="F:G protein-coupled receptor activity"/>
    <property type="evidence" value="ECO:0007669"/>
    <property type="project" value="UniProtKB-KW"/>
</dbReference>
<dbReference type="PANTHER" id="PTHR24240">
    <property type="entry name" value="OPSIN"/>
    <property type="match status" value="1"/>
</dbReference>
<keyword evidence="4" id="KW-0297">G-protein coupled receptor</keyword>
<dbReference type="SUPFAM" id="SSF81321">
    <property type="entry name" value="Family A G protein-coupled receptor-like"/>
    <property type="match status" value="1"/>
</dbReference>
<evidence type="ECO:0000313" key="10">
    <source>
        <dbReference type="EnsemblMetazoa" id="Aqu2.1.06625_001"/>
    </source>
</evidence>
<dbReference type="EnsemblMetazoa" id="Aqu2.1.06625_001">
    <property type="protein sequence ID" value="Aqu2.1.06625_001"/>
    <property type="gene ID" value="Aqu2.1.06625"/>
</dbReference>
<dbReference type="CDD" id="cd00637">
    <property type="entry name" value="7tm_classA_rhodopsin-like"/>
    <property type="match status" value="1"/>
</dbReference>